<dbReference type="OrthoDB" id="7537227at2759"/>
<reference evidence="3" key="1">
    <citation type="submission" date="2021-02" db="EMBL/GenBank/DDBJ databases">
        <authorList>
            <person name="Dougan E. K."/>
            <person name="Rhodes N."/>
            <person name="Thang M."/>
            <person name="Chan C."/>
        </authorList>
    </citation>
    <scope>NUCLEOTIDE SEQUENCE</scope>
</reference>
<comment type="caution">
    <text evidence="3">The sequence shown here is derived from an EMBL/GenBank/DDBJ whole genome shotgun (WGS) entry which is preliminary data.</text>
</comment>
<dbReference type="Pfam" id="PF00514">
    <property type="entry name" value="Arm"/>
    <property type="match status" value="1"/>
</dbReference>
<accession>A0A812Y9J8</accession>
<evidence type="ECO:0000313" key="3">
    <source>
        <dbReference type="EMBL" id="CAE7771601.1"/>
    </source>
</evidence>
<feature type="repeat" description="ARM" evidence="1">
    <location>
        <begin position="433"/>
        <end position="475"/>
    </location>
</feature>
<dbReference type="InterPro" id="IPR005123">
    <property type="entry name" value="Oxoglu/Fe-dep_dioxygenase_dom"/>
</dbReference>
<feature type="domain" description="Fe2OG dioxygenase" evidence="2">
    <location>
        <begin position="121"/>
        <end position="215"/>
    </location>
</feature>
<dbReference type="InterPro" id="IPR000225">
    <property type="entry name" value="Armadillo"/>
</dbReference>
<dbReference type="PANTHER" id="PTHR23315:SF7">
    <property type="entry name" value="U-BOX DOMAIN-CONTAINING PROTEIN 4"/>
    <property type="match status" value="1"/>
</dbReference>
<dbReference type="InterPro" id="IPR011989">
    <property type="entry name" value="ARM-like"/>
</dbReference>
<sequence>MGEKRQHISAFHRCCRRRPATVAGAEKGVYCVVRTGMRGKLEDVSSLIQAAYLPCHTSYLDAKGQWNISCYAELDDVPDAMVPGAVVHLPMKEVLQPLLDGLTAKLCTWWRSLHPEFSGFELHRVQSFVTRYRPCEGETHLTQHVDGPHVDASFILQLHSPSYTGGGVRIWDAQGRSRDYGIETGDLCMLDHMVWHQSLPVTSGERWVLVVFCQKRELPQTSDAENLSAAANCEVQDSGPARCQQAIWLATQAANAGCDVDKVQATNLVRMLSSSTLDERERAAFALGCLAVNGSSNQKTIVDSGAVPVLVQLLGTTSAQHSTERAWAAAALGRLAVNCPKNKQMIAQSGAIQPLVTMLLSNHELEAEEAASALCNLSANHEGNKQLMTVANAAPALLKCLGGVSQKQRIWATAALFNLASHPASCHQMCRAGAIDHLVPLLCADTGRLRRQAAATLASLARSEAETRAGIVEAGALDAVRAMLLDEESGVEAASLLEELQRGVRLTDESEDT</sequence>
<feature type="repeat" description="ARM" evidence="1">
    <location>
        <begin position="305"/>
        <end position="350"/>
    </location>
</feature>
<dbReference type="AlphaFoldDB" id="A0A812Y9J8"/>
<evidence type="ECO:0000256" key="1">
    <source>
        <dbReference type="PROSITE-ProRule" id="PRU00259"/>
    </source>
</evidence>
<dbReference type="PROSITE" id="PS50176">
    <property type="entry name" value="ARM_REPEAT"/>
    <property type="match status" value="3"/>
</dbReference>
<dbReference type="Gene3D" id="2.60.120.620">
    <property type="entry name" value="q2cbj1_9rhob like domain"/>
    <property type="match status" value="1"/>
</dbReference>
<dbReference type="InterPro" id="IPR044862">
    <property type="entry name" value="Pro_4_hyd_alph_FE2OG_OXY"/>
</dbReference>
<protein>
    <submittedName>
        <fullName evidence="3">PUB4 protein</fullName>
    </submittedName>
</protein>
<dbReference type="SMART" id="SM00185">
    <property type="entry name" value="ARM"/>
    <property type="match status" value="5"/>
</dbReference>
<dbReference type="SUPFAM" id="SSF48371">
    <property type="entry name" value="ARM repeat"/>
    <property type="match status" value="1"/>
</dbReference>
<name>A0A812Y9J8_9DINO</name>
<dbReference type="InterPro" id="IPR016024">
    <property type="entry name" value="ARM-type_fold"/>
</dbReference>
<dbReference type="PANTHER" id="PTHR23315">
    <property type="entry name" value="U BOX DOMAIN-CONTAINING"/>
    <property type="match status" value="1"/>
</dbReference>
<dbReference type="Gene3D" id="1.25.10.10">
    <property type="entry name" value="Leucine-rich Repeat Variant"/>
    <property type="match status" value="1"/>
</dbReference>
<proteinExistence type="predicted"/>
<dbReference type="PROSITE" id="PS51471">
    <property type="entry name" value="FE2OG_OXY"/>
    <property type="match status" value="1"/>
</dbReference>
<organism evidence="3 4">
    <name type="scientific">Symbiodinium necroappetens</name>
    <dbReference type="NCBI Taxonomy" id="1628268"/>
    <lineage>
        <taxon>Eukaryota</taxon>
        <taxon>Sar</taxon>
        <taxon>Alveolata</taxon>
        <taxon>Dinophyceae</taxon>
        <taxon>Suessiales</taxon>
        <taxon>Symbiodiniaceae</taxon>
        <taxon>Symbiodinium</taxon>
    </lineage>
</organism>
<keyword evidence="4" id="KW-1185">Reference proteome</keyword>
<dbReference type="EMBL" id="CAJNJA010041064">
    <property type="protein sequence ID" value="CAE7771601.1"/>
    <property type="molecule type" value="Genomic_DNA"/>
</dbReference>
<dbReference type="Proteomes" id="UP000601435">
    <property type="component" value="Unassembled WGS sequence"/>
</dbReference>
<feature type="repeat" description="ARM" evidence="1">
    <location>
        <begin position="350"/>
        <end position="392"/>
    </location>
</feature>
<evidence type="ECO:0000259" key="2">
    <source>
        <dbReference type="PROSITE" id="PS51471"/>
    </source>
</evidence>
<evidence type="ECO:0000313" key="4">
    <source>
        <dbReference type="Proteomes" id="UP000601435"/>
    </source>
</evidence>
<gene>
    <name evidence="3" type="primary">PUB4</name>
    <name evidence="3" type="ORF">SNEC2469_LOCUS22546</name>
</gene>
<dbReference type="Pfam" id="PF13640">
    <property type="entry name" value="2OG-FeII_Oxy_3"/>
    <property type="match status" value="1"/>
</dbReference>